<dbReference type="RefSeq" id="WP_022937317.1">
    <property type="nucleotide sequence ID" value="NZ_CABKRQ010000002.1"/>
</dbReference>
<sequence>MRNINKFLSILLMAGMLSACAAPADKQPEINNHDSQNNAAQDENKASDVYEYHGEMNAQFNGRSFTLETAPKSSVEELVVNNYYYDIASEYEKLSDLYGDNEALKISAANEKKNFDEGIYVKDYVIHEVTTLTQNEIDALLAEHIQADIDQYSLSETAVVKADIDFVWGEDAVGAQIDSGRYPRIFLCGKVNADDDWLIYEIYWGEMYGY</sequence>
<dbReference type="AlphaFoldDB" id="A0A318KH75"/>
<dbReference type="OrthoDB" id="2057187at2"/>
<dbReference type="Proteomes" id="UP000247612">
    <property type="component" value="Unassembled WGS sequence"/>
</dbReference>
<reference evidence="2 3" key="1">
    <citation type="submission" date="2018-05" db="EMBL/GenBank/DDBJ databases">
        <title>Genomic Encyclopedia of Type Strains, Phase IV (KMG-IV): sequencing the most valuable type-strain genomes for metagenomic binning, comparative biology and taxonomic classification.</title>
        <authorList>
            <person name="Goeker M."/>
        </authorList>
    </citation>
    <scope>NUCLEOTIDE SEQUENCE [LARGE SCALE GENOMIC DNA]</scope>
    <source>
        <strain evidence="2 3">JC118</strain>
    </source>
</reference>
<keyword evidence="3" id="KW-1185">Reference proteome</keyword>
<feature type="signal peptide" evidence="1">
    <location>
        <begin position="1"/>
        <end position="21"/>
    </location>
</feature>
<evidence type="ECO:0000256" key="1">
    <source>
        <dbReference type="SAM" id="SignalP"/>
    </source>
</evidence>
<feature type="chain" id="PRO_5016245143" evidence="1">
    <location>
        <begin position="22"/>
        <end position="210"/>
    </location>
</feature>
<protein>
    <submittedName>
        <fullName evidence="2">Uncharacterized protein</fullName>
    </submittedName>
</protein>
<evidence type="ECO:0000313" key="3">
    <source>
        <dbReference type="Proteomes" id="UP000247612"/>
    </source>
</evidence>
<comment type="caution">
    <text evidence="2">The sequence shown here is derived from an EMBL/GenBank/DDBJ whole genome shotgun (WGS) entry which is preliminary data.</text>
</comment>
<name>A0A318KH75_9FIRM</name>
<proteinExistence type="predicted"/>
<accession>A0A318KH75</accession>
<evidence type="ECO:0000313" key="2">
    <source>
        <dbReference type="EMBL" id="PXX77181.1"/>
    </source>
</evidence>
<gene>
    <name evidence="2" type="ORF">DES51_112121</name>
</gene>
<organism evidence="2 3">
    <name type="scientific">Dielma fastidiosa</name>
    <dbReference type="NCBI Taxonomy" id="1034346"/>
    <lineage>
        <taxon>Bacteria</taxon>
        <taxon>Bacillati</taxon>
        <taxon>Bacillota</taxon>
        <taxon>Erysipelotrichia</taxon>
        <taxon>Erysipelotrichales</taxon>
        <taxon>Erysipelotrichaceae</taxon>
        <taxon>Dielma</taxon>
    </lineage>
</organism>
<dbReference type="PROSITE" id="PS51257">
    <property type="entry name" value="PROKAR_LIPOPROTEIN"/>
    <property type="match status" value="1"/>
</dbReference>
<dbReference type="EMBL" id="QJKH01000012">
    <property type="protein sequence ID" value="PXX77181.1"/>
    <property type="molecule type" value="Genomic_DNA"/>
</dbReference>
<keyword evidence="1" id="KW-0732">Signal</keyword>